<accession>A0AAT9J886</accession>
<protein>
    <submittedName>
        <fullName evidence="1">Uncharacterized protein</fullName>
    </submittedName>
</protein>
<proteinExistence type="predicted"/>
<sequence length="157" mass="17959">MPFRCKNPSEPWNSGPNVGNPLAPWNNPMKRNNPSACWNNPAGWVYIGKNVTDINKKMSSKENIPPVLYFARVNMICAKNKLEEMLQQYCAELDNCIVPDHALQRVEDGAKVIISGYAGRAARPAIRWDKIGSRFEHRRLSVCDSYYISFTRVKRMI</sequence>
<name>A0AAT9J886_9CAUD</name>
<reference evidence="1" key="2">
    <citation type="submission" date="2024-05" db="EMBL/GenBank/DDBJ databases">
        <authorList>
            <person name="Matrishin C.B."/>
            <person name="Kauffman K.M."/>
        </authorList>
    </citation>
    <scope>NUCLEOTIDE SEQUENCE</scope>
</reference>
<reference evidence="1" key="1">
    <citation type="journal article" date="2023" name="Microbiome">
        <title>Phages are unrecognized players in the ecology of the oral pathogen Porphyromonas gingivalis.</title>
        <authorList>
            <person name="Matrishin C.B."/>
            <person name="Haase E.M."/>
            <person name="Dewhirst F.E."/>
            <person name="Mark Welch J.L."/>
            <person name="Miranda-Sanchez F."/>
            <person name="Chen T."/>
            <person name="MacFarland D.C."/>
            <person name="Kauffman K.M."/>
        </authorList>
    </citation>
    <scope>NUCLEOTIDE SEQUENCE</scope>
</reference>
<evidence type="ECO:0000313" key="1">
    <source>
        <dbReference type="EMBL" id="DBA55154.1"/>
    </source>
</evidence>
<dbReference type="EMBL" id="BK068094">
    <property type="protein sequence ID" value="DBA55154.1"/>
    <property type="molecule type" value="Genomic_DNA"/>
</dbReference>
<organism evidence="1">
    <name type="scientific">Porphyromonas phage phage013a_WW2885</name>
    <dbReference type="NCBI Taxonomy" id="3154103"/>
    <lineage>
        <taxon>Viruses</taxon>
        <taxon>Duplodnaviria</taxon>
        <taxon>Heunggongvirae</taxon>
        <taxon>Uroviricota</taxon>
        <taxon>Caudoviricetes</taxon>
        <taxon>Alisviridae</taxon>
        <taxon>Honmavirus</taxon>
        <taxon>Honmavirus pging00H</taxon>
    </lineage>
</organism>